<dbReference type="AlphaFoldDB" id="A0A261F141"/>
<feature type="transmembrane region" description="Helical" evidence="1">
    <location>
        <begin position="32"/>
        <end position="53"/>
    </location>
</feature>
<dbReference type="OrthoDB" id="9947396at2"/>
<comment type="caution">
    <text evidence="2">The sequence shown here is derived from an EMBL/GenBank/DDBJ whole genome shotgun (WGS) entry which is preliminary data.</text>
</comment>
<proteinExistence type="predicted"/>
<protein>
    <submittedName>
        <fullName evidence="2">Uncharacterized protein</fullName>
    </submittedName>
</protein>
<keyword evidence="1" id="KW-1133">Transmembrane helix</keyword>
<accession>A0A261F141</accession>
<evidence type="ECO:0000256" key="1">
    <source>
        <dbReference type="SAM" id="Phobius"/>
    </source>
</evidence>
<keyword evidence="1" id="KW-0472">Membrane</keyword>
<dbReference type="EMBL" id="MWWQ01000005">
    <property type="protein sequence ID" value="OZG52844.1"/>
    <property type="molecule type" value="Genomic_DNA"/>
</dbReference>
<organism evidence="2 3">
    <name type="scientific">Pseudoscardovia suis</name>
    <dbReference type="NCBI Taxonomy" id="987063"/>
    <lineage>
        <taxon>Bacteria</taxon>
        <taxon>Bacillati</taxon>
        <taxon>Actinomycetota</taxon>
        <taxon>Actinomycetes</taxon>
        <taxon>Bifidobacteriales</taxon>
        <taxon>Bifidobacteriaceae</taxon>
        <taxon>Pseudoscardovia</taxon>
    </lineage>
</organism>
<sequence length="408" mass="43673">MSSNEYGSEYDEGFDNADILRMHRHNERRFKVFRTAIVVITTVIVVVVAGVAFRNWRGGSGTNQAQLYAQNVEKVSQARADMSSALNGSEKPVELLTKYISNSESVDDLVKLRTQSQRLLDDVPSYYTSEPHTQSQYVQANSDLETYSNRLVNLTSQITESLKTAGQGNVESGVNTAMSALNAQVTAATTLMSTYTGQTAASQATITEGYLAGLNKAMGQAQADLSAYKEDDPPYQLLEYQQTFETDTSDLSGAVDSMRKAFTGSQSAGGVAGNAQLAVSNKQVPSGLRHTWEVAGDESITVTFTATTMDIKDGSQTSSTAKSTSTTAKSVHADYALAPGQRTDFGGTPIAAWTLTGVGSDKIDDTTIVLYQIGDGADGSSVFLGLYQNGASWKLTTSDSTTALINKY</sequence>
<evidence type="ECO:0000313" key="3">
    <source>
        <dbReference type="Proteomes" id="UP000216454"/>
    </source>
</evidence>
<gene>
    <name evidence="2" type="ORF">PSSU_0462</name>
</gene>
<reference evidence="2 3" key="1">
    <citation type="journal article" date="2017" name="BMC Genomics">
        <title>Comparative genomic and phylogenomic analyses of the Bifidobacteriaceae family.</title>
        <authorList>
            <person name="Lugli G.A."/>
            <person name="Milani C."/>
            <person name="Turroni F."/>
            <person name="Duranti S."/>
            <person name="Mancabelli L."/>
            <person name="Mangifesta M."/>
            <person name="Ferrario C."/>
            <person name="Modesto M."/>
            <person name="Mattarelli P."/>
            <person name="Jiri K."/>
            <person name="van Sinderen D."/>
            <person name="Ventura M."/>
        </authorList>
    </citation>
    <scope>NUCLEOTIDE SEQUENCE [LARGE SCALE GENOMIC DNA]</scope>
    <source>
        <strain evidence="2 3">DSM 24744</strain>
    </source>
</reference>
<keyword evidence="3" id="KW-1185">Reference proteome</keyword>
<dbReference type="Proteomes" id="UP000216454">
    <property type="component" value="Unassembled WGS sequence"/>
</dbReference>
<keyword evidence="1" id="KW-0812">Transmembrane</keyword>
<dbReference type="RefSeq" id="WP_094690778.1">
    <property type="nucleotide sequence ID" value="NZ_MWWQ01000005.1"/>
</dbReference>
<name>A0A261F141_9BIFI</name>
<evidence type="ECO:0000313" key="2">
    <source>
        <dbReference type="EMBL" id="OZG52844.1"/>
    </source>
</evidence>